<dbReference type="InterPro" id="IPR032609">
    <property type="entry name" value="DUF4893"/>
</dbReference>
<sequence>MTAKRIAAVALAGAMLATVAVRAQNAGDVDWRKVATRQDRERLRNWRDAWVQALARVRATAEGAAGLSADPALFDPDRVLQGAALKPGTYRCRMHRLGGVGPHSRPLLSGTWTGCRVDEDGIVRHFVTDGDQRTSGNLFDSTDSRTVFLGTLALGDEDRPMRYGRDARRDMAGLVERIGPTRWRLVLPYPGFQSTLDVMEIVSG</sequence>
<keyword evidence="1" id="KW-0732">Signal</keyword>
<feature type="chain" id="PRO_5046962523" description="DUF4893 domain-containing protein" evidence="1">
    <location>
        <begin position="24"/>
        <end position="204"/>
    </location>
</feature>
<protein>
    <recommendedName>
        <fullName evidence="4">DUF4893 domain-containing protein</fullName>
    </recommendedName>
</protein>
<organism evidence="2 3">
    <name type="scientific">Sphingomonas insulae</name>
    <dbReference type="NCBI Taxonomy" id="424800"/>
    <lineage>
        <taxon>Bacteria</taxon>
        <taxon>Pseudomonadati</taxon>
        <taxon>Pseudomonadota</taxon>
        <taxon>Alphaproteobacteria</taxon>
        <taxon>Sphingomonadales</taxon>
        <taxon>Sphingomonadaceae</taxon>
        <taxon>Sphingomonas</taxon>
    </lineage>
</organism>
<dbReference type="Pfam" id="PF16233">
    <property type="entry name" value="DUF4893"/>
    <property type="match status" value="1"/>
</dbReference>
<evidence type="ECO:0000313" key="3">
    <source>
        <dbReference type="Proteomes" id="UP001500238"/>
    </source>
</evidence>
<accession>A0ABN1HU63</accession>
<proteinExistence type="predicted"/>
<reference evidence="2 3" key="1">
    <citation type="journal article" date="2019" name="Int. J. Syst. Evol. Microbiol.">
        <title>The Global Catalogue of Microorganisms (GCM) 10K type strain sequencing project: providing services to taxonomists for standard genome sequencing and annotation.</title>
        <authorList>
            <consortium name="The Broad Institute Genomics Platform"/>
            <consortium name="The Broad Institute Genome Sequencing Center for Infectious Disease"/>
            <person name="Wu L."/>
            <person name="Ma J."/>
        </authorList>
    </citation>
    <scope>NUCLEOTIDE SEQUENCE [LARGE SCALE GENOMIC DNA]</scope>
    <source>
        <strain evidence="2 3">JCM 14603</strain>
    </source>
</reference>
<feature type="signal peptide" evidence="1">
    <location>
        <begin position="1"/>
        <end position="23"/>
    </location>
</feature>
<gene>
    <name evidence="2" type="ORF">GCM10009102_17350</name>
</gene>
<evidence type="ECO:0000256" key="1">
    <source>
        <dbReference type="SAM" id="SignalP"/>
    </source>
</evidence>
<comment type="caution">
    <text evidence="2">The sequence shown here is derived from an EMBL/GenBank/DDBJ whole genome shotgun (WGS) entry which is preliminary data.</text>
</comment>
<keyword evidence="3" id="KW-1185">Reference proteome</keyword>
<name>A0ABN1HU63_9SPHN</name>
<dbReference type="RefSeq" id="WP_163959289.1">
    <property type="nucleotide sequence ID" value="NZ_BAAAES010000008.1"/>
</dbReference>
<evidence type="ECO:0000313" key="2">
    <source>
        <dbReference type="EMBL" id="GAA0667791.1"/>
    </source>
</evidence>
<dbReference type="Proteomes" id="UP001500238">
    <property type="component" value="Unassembled WGS sequence"/>
</dbReference>
<dbReference type="EMBL" id="BAAAES010000008">
    <property type="protein sequence ID" value="GAA0667791.1"/>
    <property type="molecule type" value="Genomic_DNA"/>
</dbReference>
<evidence type="ECO:0008006" key="4">
    <source>
        <dbReference type="Google" id="ProtNLM"/>
    </source>
</evidence>